<dbReference type="Pfam" id="PF01191">
    <property type="entry name" value="RNA_pol_Rpb5_C"/>
    <property type="match status" value="1"/>
</dbReference>
<evidence type="ECO:0000256" key="5">
    <source>
        <dbReference type="ARBA" id="ARBA00023163"/>
    </source>
</evidence>
<dbReference type="InterPro" id="IPR020608">
    <property type="entry name" value="RNA_pol_subH/Rpb5_CS"/>
</dbReference>
<reference evidence="9 10" key="1">
    <citation type="submission" date="2012-01" db="EMBL/GenBank/DDBJ databases">
        <title>Improved High-Quality Draft sequence of Metallosphaera yellowstonensis MK1.</title>
        <authorList>
            <consortium name="US DOE Joint Genome Institute"/>
            <person name="Lucas S."/>
            <person name="Han J."/>
            <person name="Cheng J.-F."/>
            <person name="Goodwin L."/>
            <person name="Pitluck S."/>
            <person name="Peters L."/>
            <person name="Teshima H."/>
            <person name="Detter J.C."/>
            <person name="Han C."/>
            <person name="Tapia R."/>
            <person name="Land M."/>
            <person name="Hauser L."/>
            <person name="Kyrpides N."/>
            <person name="Kozubal M."/>
            <person name="Macur R.E."/>
            <person name="Jay Z."/>
            <person name="Inskeep W."/>
            <person name="Woyke T."/>
        </authorList>
    </citation>
    <scope>NUCLEOTIDE SEQUENCE [LARGE SCALE GENOMIC DNA]</scope>
    <source>
        <strain evidence="9 10">MK1</strain>
    </source>
</reference>
<dbReference type="HAMAP" id="MF_00025">
    <property type="entry name" value="RNApol_Rpo5_RPB5"/>
    <property type="match status" value="1"/>
</dbReference>
<dbReference type="EMBL" id="JH597768">
    <property type="protein sequence ID" value="EHP69536.1"/>
    <property type="molecule type" value="Genomic_DNA"/>
</dbReference>
<evidence type="ECO:0000256" key="1">
    <source>
        <dbReference type="ARBA" id="ARBA00022478"/>
    </source>
</evidence>
<comment type="subcellular location">
    <subcellularLocation>
        <location evidence="7">Cytoplasm</location>
    </subcellularLocation>
</comment>
<dbReference type="NCBIfam" id="NF007129">
    <property type="entry name" value="PRK09570.1"/>
    <property type="match status" value="1"/>
</dbReference>
<keyword evidence="2 7" id="KW-0963">Cytoplasm</keyword>
<dbReference type="GO" id="GO:0006362">
    <property type="term" value="P:transcription elongation by RNA polymerase I"/>
    <property type="evidence" value="ECO:0007669"/>
    <property type="project" value="TreeGrafter"/>
</dbReference>
<evidence type="ECO:0000313" key="10">
    <source>
        <dbReference type="Proteomes" id="UP000003980"/>
    </source>
</evidence>
<comment type="subunit">
    <text evidence="7">Part of the RNA polymerase complex.</text>
</comment>
<dbReference type="EC" id="2.7.7.6" evidence="7"/>
<feature type="domain" description="RNA polymerase subunit H/Rpb5 C-terminal" evidence="8">
    <location>
        <begin position="10"/>
        <end position="80"/>
    </location>
</feature>
<evidence type="ECO:0000259" key="8">
    <source>
        <dbReference type="Pfam" id="PF01191"/>
    </source>
</evidence>
<dbReference type="RefSeq" id="WP_009073694.1">
    <property type="nucleotide sequence ID" value="NZ_JH597768.1"/>
</dbReference>
<gene>
    <name evidence="7" type="primary">rpo5</name>
    <name evidence="7" type="synonym">rpoH</name>
    <name evidence="9" type="ORF">MetMK1DRAFT_00023030</name>
</gene>
<keyword evidence="3 7" id="KW-0808">Transferase</keyword>
<dbReference type="GO" id="GO:0000428">
    <property type="term" value="C:DNA-directed RNA polymerase complex"/>
    <property type="evidence" value="ECO:0007669"/>
    <property type="project" value="UniProtKB-KW"/>
</dbReference>
<dbReference type="AlphaFoldDB" id="H2C6V9"/>
<dbReference type="SUPFAM" id="SSF55287">
    <property type="entry name" value="RPB5-like RNA polymerase subunit"/>
    <property type="match status" value="1"/>
</dbReference>
<dbReference type="InterPro" id="IPR035913">
    <property type="entry name" value="RPB5-like_sf"/>
</dbReference>
<dbReference type="Gene3D" id="3.90.940.20">
    <property type="entry name" value="RPB5-like RNA polymerase subunit"/>
    <property type="match status" value="1"/>
</dbReference>
<dbReference type="PANTHER" id="PTHR10535:SF0">
    <property type="entry name" value="DNA-DIRECTED RNA POLYMERASES I, II, AND III SUBUNIT RPABC1"/>
    <property type="match status" value="1"/>
</dbReference>
<dbReference type="GO" id="GO:0003899">
    <property type="term" value="F:DNA-directed RNA polymerase activity"/>
    <property type="evidence" value="ECO:0007669"/>
    <property type="project" value="UniProtKB-UniRule"/>
</dbReference>
<dbReference type="PROSITE" id="PS01110">
    <property type="entry name" value="RNA_POL_H_23KD"/>
    <property type="match status" value="1"/>
</dbReference>
<comment type="similarity">
    <text evidence="6 7">Belongs to the archaeal Rpo5/eukaryotic RPB5 RNA polymerase subunit family.</text>
</comment>
<dbReference type="Proteomes" id="UP000003980">
    <property type="component" value="Unassembled WGS sequence"/>
</dbReference>
<dbReference type="PANTHER" id="PTHR10535">
    <property type="entry name" value="DNA-DIRECTED RNA POLYMERASES I, II, AND III SUBUNIT RPABC1"/>
    <property type="match status" value="1"/>
</dbReference>
<keyword evidence="4 7" id="KW-0548">Nucleotidyltransferase</keyword>
<dbReference type="GO" id="GO:0005737">
    <property type="term" value="C:cytoplasm"/>
    <property type="evidence" value="ECO:0007669"/>
    <property type="project" value="UniProtKB-SubCell"/>
</dbReference>
<accession>H2C6V9</accession>
<dbReference type="HOGENOM" id="CLU_058320_4_0_2"/>
<comment type="function">
    <text evidence="7">DNA-dependent RNA polymerase (RNAP) catalyzes the transcription of DNA into RNA using the four ribonucleoside triphosphates as substrates.</text>
</comment>
<dbReference type="eggNOG" id="arCOG04258">
    <property type="taxonomic scope" value="Archaea"/>
</dbReference>
<organism evidence="9 10">
    <name type="scientific">Metallosphaera yellowstonensis MK1</name>
    <dbReference type="NCBI Taxonomy" id="671065"/>
    <lineage>
        <taxon>Archaea</taxon>
        <taxon>Thermoproteota</taxon>
        <taxon>Thermoprotei</taxon>
        <taxon>Sulfolobales</taxon>
        <taxon>Sulfolobaceae</taxon>
        <taxon>Metallosphaera</taxon>
    </lineage>
</organism>
<dbReference type="STRING" id="671065.MetMK1DRAFT_00023030"/>
<name>H2C6V9_9CREN</name>
<proteinExistence type="inferred from homology"/>
<dbReference type="InterPro" id="IPR014381">
    <property type="entry name" value="Arch_Rpo5/euc_Rpb5"/>
</dbReference>
<evidence type="ECO:0000256" key="2">
    <source>
        <dbReference type="ARBA" id="ARBA00022490"/>
    </source>
</evidence>
<dbReference type="GO" id="GO:0042797">
    <property type="term" value="P:tRNA transcription by RNA polymerase III"/>
    <property type="evidence" value="ECO:0007669"/>
    <property type="project" value="TreeGrafter"/>
</dbReference>
<dbReference type="InterPro" id="IPR000783">
    <property type="entry name" value="RNA_pol_subH/Rpb5_C"/>
</dbReference>
<keyword evidence="1 7" id="KW-0240">DNA-directed RNA polymerase</keyword>
<keyword evidence="5 7" id="KW-0804">Transcription</keyword>
<dbReference type="OrthoDB" id="30537at2157"/>
<dbReference type="GO" id="GO:0006366">
    <property type="term" value="P:transcription by RNA polymerase II"/>
    <property type="evidence" value="ECO:0007669"/>
    <property type="project" value="TreeGrafter"/>
</dbReference>
<evidence type="ECO:0000256" key="3">
    <source>
        <dbReference type="ARBA" id="ARBA00022679"/>
    </source>
</evidence>
<protein>
    <recommendedName>
        <fullName evidence="7">DNA-directed RNA polymerase subunit Rpo5</fullName>
        <ecNumber evidence="7">2.7.7.6</ecNumber>
    </recommendedName>
    <alternativeName>
        <fullName evidence="7">DNA-directed RNA polymerase subunit H</fullName>
    </alternativeName>
</protein>
<evidence type="ECO:0000313" key="9">
    <source>
        <dbReference type="EMBL" id="EHP69536.1"/>
    </source>
</evidence>
<keyword evidence="10" id="KW-1185">Reference proteome</keyword>
<dbReference type="GO" id="GO:0003677">
    <property type="term" value="F:DNA binding"/>
    <property type="evidence" value="ECO:0007669"/>
    <property type="project" value="InterPro"/>
</dbReference>
<evidence type="ECO:0000256" key="7">
    <source>
        <dbReference type="HAMAP-Rule" id="MF_00025"/>
    </source>
</evidence>
<comment type="catalytic activity">
    <reaction evidence="7">
        <text>RNA(n) + a ribonucleoside 5'-triphosphate = RNA(n+1) + diphosphate</text>
        <dbReference type="Rhea" id="RHEA:21248"/>
        <dbReference type="Rhea" id="RHEA-COMP:14527"/>
        <dbReference type="Rhea" id="RHEA-COMP:17342"/>
        <dbReference type="ChEBI" id="CHEBI:33019"/>
        <dbReference type="ChEBI" id="CHEBI:61557"/>
        <dbReference type="ChEBI" id="CHEBI:140395"/>
        <dbReference type="EC" id="2.7.7.6"/>
    </reaction>
</comment>
<sequence>MRSTSKKVDPRDHVLVPKHEVLPVEEAYKILKELGVGPEQLPWLKASDPVAKVIGAKPGDIVKITRHSPVVGELVVYRYVVSG</sequence>
<evidence type="ECO:0000256" key="6">
    <source>
        <dbReference type="ARBA" id="ARBA00025765"/>
    </source>
</evidence>
<evidence type="ECO:0000256" key="4">
    <source>
        <dbReference type="ARBA" id="ARBA00022695"/>
    </source>
</evidence>